<evidence type="ECO:0000313" key="1">
    <source>
        <dbReference type="EMBL" id="KAB1223540.1"/>
    </source>
</evidence>
<comment type="caution">
    <text evidence="1">The sequence shown here is derived from an EMBL/GenBank/DDBJ whole genome shotgun (WGS) entry which is preliminary data.</text>
</comment>
<dbReference type="EMBL" id="RXIC02000020">
    <property type="protein sequence ID" value="KAB1223540.1"/>
    <property type="molecule type" value="Genomic_DNA"/>
</dbReference>
<dbReference type="AlphaFoldDB" id="A0A6A1WKZ8"/>
<keyword evidence="2" id="KW-1185">Reference proteome</keyword>
<sequence length="76" mass="8444">MDSSASVLFDLGVEAHFCNCGIQASLKKLPSRISFRKGDCHGERPQMDRLMSTTVLLDAFQGARDDISVQIEIIWS</sequence>
<accession>A0A6A1WKZ8</accession>
<reference evidence="1 2" key="1">
    <citation type="journal article" date="2019" name="Plant Biotechnol. J.">
        <title>The red bayberry genome and genetic basis of sex determination.</title>
        <authorList>
            <person name="Jia H.M."/>
            <person name="Jia H.J."/>
            <person name="Cai Q.L."/>
            <person name="Wang Y."/>
            <person name="Zhao H.B."/>
            <person name="Yang W.F."/>
            <person name="Wang G.Y."/>
            <person name="Li Y.H."/>
            <person name="Zhan D.L."/>
            <person name="Shen Y.T."/>
            <person name="Niu Q.F."/>
            <person name="Chang L."/>
            <person name="Qiu J."/>
            <person name="Zhao L."/>
            <person name="Xie H.B."/>
            <person name="Fu W.Y."/>
            <person name="Jin J."/>
            <person name="Li X.W."/>
            <person name="Jiao Y."/>
            <person name="Zhou C.C."/>
            <person name="Tu T."/>
            <person name="Chai C.Y."/>
            <person name="Gao J.L."/>
            <person name="Fan L.J."/>
            <person name="van de Weg E."/>
            <person name="Wang J.Y."/>
            <person name="Gao Z.S."/>
        </authorList>
    </citation>
    <scope>NUCLEOTIDE SEQUENCE [LARGE SCALE GENOMIC DNA]</scope>
    <source>
        <tissue evidence="1">Leaves</tissue>
    </source>
</reference>
<protein>
    <submittedName>
        <fullName evidence="1">Uncharacterized protein</fullName>
    </submittedName>
</protein>
<organism evidence="1 2">
    <name type="scientific">Morella rubra</name>
    <name type="common">Chinese bayberry</name>
    <dbReference type="NCBI Taxonomy" id="262757"/>
    <lineage>
        <taxon>Eukaryota</taxon>
        <taxon>Viridiplantae</taxon>
        <taxon>Streptophyta</taxon>
        <taxon>Embryophyta</taxon>
        <taxon>Tracheophyta</taxon>
        <taxon>Spermatophyta</taxon>
        <taxon>Magnoliopsida</taxon>
        <taxon>eudicotyledons</taxon>
        <taxon>Gunneridae</taxon>
        <taxon>Pentapetalae</taxon>
        <taxon>rosids</taxon>
        <taxon>fabids</taxon>
        <taxon>Fagales</taxon>
        <taxon>Myricaceae</taxon>
        <taxon>Morella</taxon>
    </lineage>
</organism>
<name>A0A6A1WKZ8_9ROSI</name>
<evidence type="ECO:0000313" key="2">
    <source>
        <dbReference type="Proteomes" id="UP000516437"/>
    </source>
</evidence>
<dbReference type="Proteomes" id="UP000516437">
    <property type="component" value="Chromosome 2"/>
</dbReference>
<proteinExistence type="predicted"/>
<gene>
    <name evidence="1" type="ORF">CJ030_MR2G011235</name>
</gene>